<keyword evidence="5" id="KW-0472">Membrane</keyword>
<keyword evidence="4" id="KW-0378">Hydrolase</keyword>
<dbReference type="InterPro" id="IPR017853">
    <property type="entry name" value="GH"/>
</dbReference>
<proteinExistence type="inferred from homology"/>
<dbReference type="Pfam" id="PF00728">
    <property type="entry name" value="Glyco_hydro_20"/>
    <property type="match status" value="1"/>
</dbReference>
<gene>
    <name evidence="7" type="ORF">ABMA28_009780</name>
</gene>
<dbReference type="InterPro" id="IPR015883">
    <property type="entry name" value="Glyco_hydro_20_cat"/>
</dbReference>
<keyword evidence="5" id="KW-0812">Transmembrane</keyword>
<evidence type="ECO:0000256" key="4">
    <source>
        <dbReference type="ARBA" id="ARBA00022801"/>
    </source>
</evidence>
<name>A0ABD0SCD9_LOXSC</name>
<protein>
    <recommendedName>
        <fullName evidence="3">beta-N-acetylhexosaminidase</fullName>
        <ecNumber evidence="3">3.2.1.52</ecNumber>
    </recommendedName>
</protein>
<comment type="caution">
    <text evidence="7">The sequence shown here is derived from an EMBL/GenBank/DDBJ whole genome shotgun (WGS) entry which is preliminary data.</text>
</comment>
<comment type="similarity">
    <text evidence="2">Belongs to the glycosyl hydrolase 20 family.</text>
</comment>
<dbReference type="InterPro" id="IPR038901">
    <property type="entry name" value="HEXDC-like"/>
</dbReference>
<reference evidence="7 8" key="1">
    <citation type="submission" date="2024-06" db="EMBL/GenBank/DDBJ databases">
        <title>A chromosome-level genome assembly of beet webworm, Loxostege sticticalis.</title>
        <authorList>
            <person name="Zhang Y."/>
        </authorList>
    </citation>
    <scope>NUCLEOTIDE SEQUENCE [LARGE SCALE GENOMIC DNA]</scope>
    <source>
        <strain evidence="7">AQ028</strain>
        <tissue evidence="7">Male pupae</tissue>
    </source>
</reference>
<evidence type="ECO:0000256" key="1">
    <source>
        <dbReference type="ARBA" id="ARBA00001231"/>
    </source>
</evidence>
<dbReference type="AlphaFoldDB" id="A0ABD0SCD9"/>
<dbReference type="Gene3D" id="3.20.20.80">
    <property type="entry name" value="Glycosidases"/>
    <property type="match status" value="1"/>
</dbReference>
<evidence type="ECO:0000313" key="8">
    <source>
        <dbReference type="Proteomes" id="UP001549921"/>
    </source>
</evidence>
<organism evidence="7 8">
    <name type="scientific">Loxostege sticticalis</name>
    <name type="common">Beet webworm moth</name>
    <dbReference type="NCBI Taxonomy" id="481309"/>
    <lineage>
        <taxon>Eukaryota</taxon>
        <taxon>Metazoa</taxon>
        <taxon>Ecdysozoa</taxon>
        <taxon>Arthropoda</taxon>
        <taxon>Hexapoda</taxon>
        <taxon>Insecta</taxon>
        <taxon>Pterygota</taxon>
        <taxon>Neoptera</taxon>
        <taxon>Endopterygota</taxon>
        <taxon>Lepidoptera</taxon>
        <taxon>Glossata</taxon>
        <taxon>Ditrysia</taxon>
        <taxon>Pyraloidea</taxon>
        <taxon>Crambidae</taxon>
        <taxon>Pyraustinae</taxon>
        <taxon>Loxostege</taxon>
    </lineage>
</organism>
<sequence length="553" mass="65280">MRITWKISTSKIKLFTTAIMIIGFYWFLSYILLEVWFGKVEEEEEDIIKVKVPIKMNVSLNYVVMHIDLKRTPLKLSYLETLLPMLKDNGVNSLLMEYEDMFPYEGKLVNLSAENCYKKLELKRFISTAIGSGFEIIPMVQTFGHLEYALKLSEFQHLREMPLYPDSICPSKPESMAFIRHLLEQVMDFHNEIRPLKHIHIGCDEVYHMNECQNCKKNGLEKTDIFLHQVQTLADVIKSQYPDTTVLIWDDMLRGIKPDKWNYIDQFTNVQPVCWDYGAKLIVSHANLFMYHKKFPHIWIASAFKGADGRTATFPDPSSRYNNVFSWMDFISKYRFGGEQKVYNFRGIILTGWSRYSHMDPPCELLPVSIPSLLTSLIVVEKFKSGVSIVIDAYDNKGFEEELGIGRFVSKKRDCVIEIYNFDYSECEFDGKELYDIFKYFSKISLDLQKIFNDNERSLEYVEFYSQFDLINKNTLAKNVKILDKNLEKIGFFENTSASVMSKYYERDFVNEYINYKTFHIKKKLQRLRNIYDMYYNVSVWRRTPINITYFVT</sequence>
<dbReference type="PANTHER" id="PTHR21040">
    <property type="entry name" value="BCDNA.GH04120"/>
    <property type="match status" value="1"/>
</dbReference>
<dbReference type="SUPFAM" id="SSF51445">
    <property type="entry name" value="(Trans)glycosidases"/>
    <property type="match status" value="1"/>
</dbReference>
<evidence type="ECO:0000313" key="7">
    <source>
        <dbReference type="EMBL" id="KAL0811371.1"/>
    </source>
</evidence>
<keyword evidence="5" id="KW-1133">Transmembrane helix</keyword>
<evidence type="ECO:0000256" key="5">
    <source>
        <dbReference type="SAM" id="Phobius"/>
    </source>
</evidence>
<comment type="catalytic activity">
    <reaction evidence="1">
        <text>Hydrolysis of terminal non-reducing N-acetyl-D-hexosamine residues in N-acetyl-beta-D-hexosaminides.</text>
        <dbReference type="EC" id="3.2.1.52"/>
    </reaction>
</comment>
<dbReference type="CDD" id="cd06565">
    <property type="entry name" value="GH20_GcnA-like"/>
    <property type="match status" value="1"/>
</dbReference>
<evidence type="ECO:0000256" key="2">
    <source>
        <dbReference type="ARBA" id="ARBA00006285"/>
    </source>
</evidence>
<feature type="domain" description="Glycoside hydrolase family 20 catalytic" evidence="6">
    <location>
        <begin position="112"/>
        <end position="285"/>
    </location>
</feature>
<feature type="transmembrane region" description="Helical" evidence="5">
    <location>
        <begin position="12"/>
        <end position="33"/>
    </location>
</feature>
<dbReference type="EMBL" id="JBEDNZ010000024">
    <property type="protein sequence ID" value="KAL0811371.1"/>
    <property type="molecule type" value="Genomic_DNA"/>
</dbReference>
<evidence type="ECO:0000259" key="6">
    <source>
        <dbReference type="Pfam" id="PF00728"/>
    </source>
</evidence>
<evidence type="ECO:0000256" key="3">
    <source>
        <dbReference type="ARBA" id="ARBA00012663"/>
    </source>
</evidence>
<accession>A0ABD0SCD9</accession>
<dbReference type="Proteomes" id="UP001549921">
    <property type="component" value="Unassembled WGS sequence"/>
</dbReference>
<dbReference type="GO" id="GO:0004563">
    <property type="term" value="F:beta-N-acetylhexosaminidase activity"/>
    <property type="evidence" value="ECO:0007669"/>
    <property type="project" value="UniProtKB-EC"/>
</dbReference>
<dbReference type="EC" id="3.2.1.52" evidence="3"/>
<dbReference type="PANTHER" id="PTHR21040:SF8">
    <property type="entry name" value="BCDNA.GH04120"/>
    <property type="match status" value="1"/>
</dbReference>